<name>A0A367YSY8_9ACTN</name>
<dbReference type="AlphaFoldDB" id="A0A367YSY8"/>
<reference evidence="2 3" key="1">
    <citation type="submission" date="2018-07" db="EMBL/GenBank/DDBJ databases">
        <title>Desertimonas flava gen. nov. sp. nov.</title>
        <authorList>
            <person name="Liu S."/>
        </authorList>
    </citation>
    <scope>NUCLEOTIDE SEQUENCE [LARGE SCALE GENOMIC DNA]</scope>
    <source>
        <strain evidence="2 3">16Sb5-5</strain>
    </source>
</reference>
<dbReference type="Proteomes" id="UP000252770">
    <property type="component" value="Unassembled WGS sequence"/>
</dbReference>
<protein>
    <submittedName>
        <fullName evidence="2">Methyltransferase domain-containing protein</fullName>
    </submittedName>
</protein>
<feature type="domain" description="Ribosomal RNA large subunit methyltransferase K/L-like methyltransferase" evidence="1">
    <location>
        <begin position="189"/>
        <end position="335"/>
    </location>
</feature>
<dbReference type="GO" id="GO:0030488">
    <property type="term" value="P:tRNA methylation"/>
    <property type="evidence" value="ECO:0007669"/>
    <property type="project" value="TreeGrafter"/>
</dbReference>
<dbReference type="PANTHER" id="PTHR14911:SF13">
    <property type="entry name" value="TRNA (GUANINE(6)-N2)-METHYLTRANSFERASE THUMP3"/>
    <property type="match status" value="1"/>
</dbReference>
<keyword evidence="3" id="KW-1185">Reference proteome</keyword>
<comment type="caution">
    <text evidence="2">The sequence shown here is derived from an EMBL/GenBank/DDBJ whole genome shotgun (WGS) entry which is preliminary data.</text>
</comment>
<organism evidence="2 3">
    <name type="scientific">Desertihabitans brevis</name>
    <dbReference type="NCBI Taxonomy" id="2268447"/>
    <lineage>
        <taxon>Bacteria</taxon>
        <taxon>Bacillati</taxon>
        <taxon>Actinomycetota</taxon>
        <taxon>Actinomycetes</taxon>
        <taxon>Propionibacteriales</taxon>
        <taxon>Propionibacteriaceae</taxon>
        <taxon>Desertihabitans</taxon>
    </lineage>
</organism>
<accession>A0A367YSY8</accession>
<sequence>MPDFSSFDPAFLPQGFGQSEALDLDQFVDDTLTLTTIEGTEDFLQADLSSVSDIVSTARHRAAVTVHVQGTLRRLHASRLYSTAAIPLPGPLRQEPNLTPLLHSLQRGTLRTLTTDHPIRFRVGSADSNLRQRVIGNIEASLGWINDPADWDVNITTDHASWTAQLGALYFSRRFPALDRVPWSTTPLVAETLVRLAKPTSGARVHDPCCGTATLLIATRYNTSGAQLSGTDHDASTLAIARANLQRHDVYAELTLANATPISAESGSLDRVISNLPFGKQVGSHESNASLYPALLHEIARTLNRSGRAVLLTEDKQLLRTTVQRTKGLKLVKERLFRYNGATPSAFVLTRTRR</sequence>
<evidence type="ECO:0000313" key="3">
    <source>
        <dbReference type="Proteomes" id="UP000252770"/>
    </source>
</evidence>
<proteinExistence type="predicted"/>
<dbReference type="CDD" id="cd02440">
    <property type="entry name" value="AdoMet_MTases"/>
    <property type="match status" value="1"/>
</dbReference>
<evidence type="ECO:0000313" key="2">
    <source>
        <dbReference type="EMBL" id="RCK68928.1"/>
    </source>
</evidence>
<dbReference type="PANTHER" id="PTHR14911">
    <property type="entry name" value="THUMP DOMAIN-CONTAINING"/>
    <property type="match status" value="1"/>
</dbReference>
<keyword evidence="2" id="KW-0489">Methyltransferase</keyword>
<dbReference type="RefSeq" id="WP_114127214.1">
    <property type="nucleotide sequence ID" value="NZ_QOUI01000008.1"/>
</dbReference>
<keyword evidence="2" id="KW-0808">Transferase</keyword>
<dbReference type="Gene3D" id="3.40.50.150">
    <property type="entry name" value="Vaccinia Virus protein VP39"/>
    <property type="match status" value="1"/>
</dbReference>
<dbReference type="EMBL" id="QOUI01000008">
    <property type="protein sequence ID" value="RCK68928.1"/>
    <property type="molecule type" value="Genomic_DNA"/>
</dbReference>
<dbReference type="SUPFAM" id="SSF53335">
    <property type="entry name" value="S-adenosyl-L-methionine-dependent methyltransferases"/>
    <property type="match status" value="1"/>
</dbReference>
<dbReference type="Pfam" id="PF01170">
    <property type="entry name" value="UPF0020"/>
    <property type="match status" value="1"/>
</dbReference>
<gene>
    <name evidence="2" type="ORF">DT076_13500</name>
</gene>
<dbReference type="InterPro" id="IPR029063">
    <property type="entry name" value="SAM-dependent_MTases_sf"/>
</dbReference>
<dbReference type="GO" id="GO:0016423">
    <property type="term" value="F:tRNA (guanine) methyltransferase activity"/>
    <property type="evidence" value="ECO:0007669"/>
    <property type="project" value="TreeGrafter"/>
</dbReference>
<dbReference type="InterPro" id="IPR000241">
    <property type="entry name" value="RlmKL-like_Mtase"/>
</dbReference>
<evidence type="ECO:0000259" key="1">
    <source>
        <dbReference type="Pfam" id="PF01170"/>
    </source>
</evidence>